<accession>A0A143DDR1</accession>
<dbReference type="GeneID" id="53316809"/>
<protein>
    <submittedName>
        <fullName evidence="1">Uncharacterized protein</fullName>
    </submittedName>
</protein>
<proteinExistence type="predicted"/>
<evidence type="ECO:0000313" key="2">
    <source>
        <dbReference type="Proteomes" id="UP000076066"/>
    </source>
</evidence>
<evidence type="ECO:0000313" key="1">
    <source>
        <dbReference type="EMBL" id="AMW34891.1"/>
    </source>
</evidence>
<dbReference type="KEGG" id="hjo:AY555_06525"/>
<dbReference type="EMBL" id="CP014525">
    <property type="protein sequence ID" value="AMW34891.1"/>
    <property type="molecule type" value="Genomic_DNA"/>
</dbReference>
<keyword evidence="2" id="KW-1185">Reference proteome</keyword>
<dbReference type="AlphaFoldDB" id="A0A143DDR1"/>
<gene>
    <name evidence="1" type="ORF">AY555_06525</name>
</gene>
<name>A0A143DDR1_9PROT</name>
<organism evidence="1 2">
    <name type="scientific">Haematospirillum jordaniae</name>
    <dbReference type="NCBI Taxonomy" id="1549855"/>
    <lineage>
        <taxon>Bacteria</taxon>
        <taxon>Pseudomonadati</taxon>
        <taxon>Pseudomonadota</taxon>
        <taxon>Alphaproteobacteria</taxon>
        <taxon>Rhodospirillales</taxon>
        <taxon>Novispirillaceae</taxon>
        <taxon>Haematospirillum</taxon>
    </lineage>
</organism>
<dbReference type="RefSeq" id="WP_066134968.1">
    <property type="nucleotide sequence ID" value="NZ_CP014525.1"/>
</dbReference>
<reference evidence="1 2" key="1">
    <citation type="submission" date="2016-02" db="EMBL/GenBank/DDBJ databases">
        <title>Complete Genome of H5569, the type strain of the newly described species Haematospirillium jordaniae.</title>
        <authorList>
            <person name="Nicholson A.C."/>
            <person name="Humrighouse B.W."/>
            <person name="Loparov V."/>
            <person name="McQuiston J.R."/>
        </authorList>
    </citation>
    <scope>NUCLEOTIDE SEQUENCE [LARGE SCALE GENOMIC DNA]</scope>
    <source>
        <strain evidence="1 2">H5569</strain>
    </source>
</reference>
<dbReference type="STRING" id="1549855.AY555_06525"/>
<dbReference type="Proteomes" id="UP000076066">
    <property type="component" value="Chromosome"/>
</dbReference>
<sequence>MLGFEINTAELARIADEFYASESVVQHARSRALHKTALYITRLVKSGLLGELQLSNAKALRTRLKSLKGDGASAGLWIGANAIEICRFRGKPRTSARGVSFRSQDFAGSFMARMPSGHTSVYHRSRKRRLPIEEQALPVHEAIAAFTETKAVPEISSVFYRYFSDEIRMRTVYGPKGRG</sequence>
<dbReference type="OrthoDB" id="7846618at2"/>